<dbReference type="AlphaFoldDB" id="A0A0E9XMI3"/>
<protein>
    <submittedName>
        <fullName evidence="1">Uncharacterized protein</fullName>
    </submittedName>
</protein>
<reference evidence="1" key="1">
    <citation type="submission" date="2014-11" db="EMBL/GenBank/DDBJ databases">
        <authorList>
            <person name="Amaro Gonzalez C."/>
        </authorList>
    </citation>
    <scope>NUCLEOTIDE SEQUENCE</scope>
</reference>
<proteinExistence type="predicted"/>
<sequence>MALQHLLPQPYQCPQYILQTTLFRTTHFTSSSAVNQKPERCDSSEQQAVWAGFGGETAL</sequence>
<dbReference type="EMBL" id="GBXM01005669">
    <property type="protein sequence ID" value="JAI02909.1"/>
    <property type="molecule type" value="Transcribed_RNA"/>
</dbReference>
<name>A0A0E9XMI3_ANGAN</name>
<reference evidence="1" key="2">
    <citation type="journal article" date="2015" name="Fish Shellfish Immunol.">
        <title>Early steps in the European eel (Anguilla anguilla)-Vibrio vulnificus interaction in the gills: Role of the RtxA13 toxin.</title>
        <authorList>
            <person name="Callol A."/>
            <person name="Pajuelo D."/>
            <person name="Ebbesson L."/>
            <person name="Teles M."/>
            <person name="MacKenzie S."/>
            <person name="Amaro C."/>
        </authorList>
    </citation>
    <scope>NUCLEOTIDE SEQUENCE</scope>
</reference>
<organism evidence="1">
    <name type="scientific">Anguilla anguilla</name>
    <name type="common">European freshwater eel</name>
    <name type="synonym">Muraena anguilla</name>
    <dbReference type="NCBI Taxonomy" id="7936"/>
    <lineage>
        <taxon>Eukaryota</taxon>
        <taxon>Metazoa</taxon>
        <taxon>Chordata</taxon>
        <taxon>Craniata</taxon>
        <taxon>Vertebrata</taxon>
        <taxon>Euteleostomi</taxon>
        <taxon>Actinopterygii</taxon>
        <taxon>Neopterygii</taxon>
        <taxon>Teleostei</taxon>
        <taxon>Anguilliformes</taxon>
        <taxon>Anguillidae</taxon>
        <taxon>Anguilla</taxon>
    </lineage>
</organism>
<accession>A0A0E9XMI3</accession>
<evidence type="ECO:0000313" key="1">
    <source>
        <dbReference type="EMBL" id="JAI02909.1"/>
    </source>
</evidence>